<dbReference type="InterPro" id="IPR001943">
    <property type="entry name" value="UVR_dom"/>
</dbReference>
<accession>A0A7W7NPM3</accession>
<dbReference type="GO" id="GO:0006281">
    <property type="term" value="P:DNA repair"/>
    <property type="evidence" value="ECO:0007669"/>
    <property type="project" value="UniProtKB-KW"/>
</dbReference>
<evidence type="ECO:0000256" key="1">
    <source>
        <dbReference type="ARBA" id="ARBA00022769"/>
    </source>
</evidence>
<dbReference type="GO" id="GO:0004518">
    <property type="term" value="F:nuclease activity"/>
    <property type="evidence" value="ECO:0007669"/>
    <property type="project" value="UniProtKB-KW"/>
</dbReference>
<evidence type="ECO:0000313" key="5">
    <source>
        <dbReference type="Proteomes" id="UP000575241"/>
    </source>
</evidence>
<protein>
    <recommendedName>
        <fullName evidence="3">UVR domain-containing protein</fullName>
    </recommendedName>
</protein>
<evidence type="ECO:0000313" key="4">
    <source>
        <dbReference type="EMBL" id="MBB4837260.1"/>
    </source>
</evidence>
<name>A0A7W7NPM3_9SPHN</name>
<organism evidence="4 5">
    <name type="scientific">Sphingomonas kyeonggiensis</name>
    <dbReference type="NCBI Taxonomy" id="1268553"/>
    <lineage>
        <taxon>Bacteria</taxon>
        <taxon>Pseudomonadati</taxon>
        <taxon>Pseudomonadota</taxon>
        <taxon>Alphaproteobacteria</taxon>
        <taxon>Sphingomonadales</taxon>
        <taxon>Sphingomonadaceae</taxon>
        <taxon>Sphingomonas</taxon>
    </lineage>
</organism>
<keyword evidence="2" id="KW-0234">DNA repair</keyword>
<dbReference type="EMBL" id="JACHLN010000001">
    <property type="protein sequence ID" value="MBB4837260.1"/>
    <property type="molecule type" value="Genomic_DNA"/>
</dbReference>
<proteinExistence type="predicted"/>
<dbReference type="RefSeq" id="WP_184161515.1">
    <property type="nucleotide sequence ID" value="NZ_JACHLN010000001.1"/>
</dbReference>
<gene>
    <name evidence="4" type="ORF">HNP52_000311</name>
</gene>
<reference evidence="4 5" key="1">
    <citation type="submission" date="2020-08" db="EMBL/GenBank/DDBJ databases">
        <title>Functional genomics of gut bacteria from endangered species of beetles.</title>
        <authorList>
            <person name="Carlos-Shanley C."/>
        </authorList>
    </citation>
    <scope>NUCLEOTIDE SEQUENCE [LARGE SCALE GENOMIC DNA]</scope>
    <source>
        <strain evidence="4 5">S00224</strain>
    </source>
</reference>
<keyword evidence="2" id="KW-0267">Excision nuclease</keyword>
<keyword evidence="2" id="KW-0227">DNA damage</keyword>
<keyword evidence="1" id="KW-0228">DNA excision</keyword>
<sequence length="290" mass="33307">MNNRTFRIHDTTLHVSVQSGRQRENWGWQEEDWETFNRLMHALEACGFTFGKDPWIAERWPSLNKSHRLGSRATPAGTLFVKAESTPTGCSFEFFQEQVTENRNGGRWDFGKREKMPYLIGKAYEVAIRRATAPLVERGFDFTPNRGRLDPADYFGGRYADGPGGWPSTEQLQGCSWRLTDRGGRLIVTGEDRLFRDYDGRIRRGRCYGGINGMWLVRFGPGRSELRQLSSSELFDGNPAEMPRREIPLRKAIQRLTGLRDRAVKAEDFEAAIRYRNALRRLQPAEQVAA</sequence>
<dbReference type="AlphaFoldDB" id="A0A7W7NPM3"/>
<dbReference type="PROSITE" id="PS50151">
    <property type="entry name" value="UVR"/>
    <property type="match status" value="1"/>
</dbReference>
<evidence type="ECO:0000259" key="3">
    <source>
        <dbReference type="PROSITE" id="PS50151"/>
    </source>
</evidence>
<feature type="domain" description="UVR" evidence="3">
    <location>
        <begin position="250"/>
        <end position="285"/>
    </location>
</feature>
<keyword evidence="5" id="KW-1185">Reference proteome</keyword>
<evidence type="ECO:0000256" key="2">
    <source>
        <dbReference type="ARBA" id="ARBA00022881"/>
    </source>
</evidence>
<dbReference type="Proteomes" id="UP000575241">
    <property type="component" value="Unassembled WGS sequence"/>
</dbReference>
<comment type="caution">
    <text evidence="4">The sequence shown here is derived from an EMBL/GenBank/DDBJ whole genome shotgun (WGS) entry which is preliminary data.</text>
</comment>